<reference evidence="2" key="2">
    <citation type="submission" date="2024-07" db="EMBL/GenBank/DDBJ databases">
        <title>Streptomyces haneummycinica sp. nov., a new antibiotic-producing actinobacterium isolated from marine sediment.</title>
        <authorList>
            <person name="Uemura M."/>
            <person name="Hamada M."/>
            <person name="Hirano S."/>
            <person name="Kobayashi K."/>
            <person name="Ohshiro T."/>
            <person name="Kobayashi T."/>
            <person name="Terahara T."/>
        </authorList>
    </citation>
    <scope>NUCLEOTIDE SEQUENCE</scope>
    <source>
        <strain evidence="2">KM77-8</strain>
    </source>
</reference>
<dbReference type="AlphaFoldDB" id="A0AAT9HIR9"/>
<organism evidence="2">
    <name type="scientific">Streptomyces haneummycinicus</name>
    <dbReference type="NCBI Taxonomy" id="3074435"/>
    <lineage>
        <taxon>Bacteria</taxon>
        <taxon>Bacillati</taxon>
        <taxon>Actinomycetota</taxon>
        <taxon>Actinomycetes</taxon>
        <taxon>Kitasatosporales</taxon>
        <taxon>Streptomycetaceae</taxon>
        <taxon>Streptomyces</taxon>
    </lineage>
</organism>
<protein>
    <submittedName>
        <fullName evidence="2">Uncharacterized protein</fullName>
    </submittedName>
</protein>
<accession>A0AAT9HIR9</accession>
<evidence type="ECO:0000313" key="2">
    <source>
        <dbReference type="EMBL" id="BFO17308.1"/>
    </source>
</evidence>
<feature type="transmembrane region" description="Helical" evidence="1">
    <location>
        <begin position="20"/>
        <end position="43"/>
    </location>
</feature>
<keyword evidence="1" id="KW-0472">Membrane</keyword>
<dbReference type="EMBL" id="AP035768">
    <property type="protein sequence ID" value="BFO17308.1"/>
    <property type="molecule type" value="Genomic_DNA"/>
</dbReference>
<sequence>MSLRSVRSVFVPVVVRWRAASPYTLDVAVAAIVLFAVSLQWMFPDEGTTR</sequence>
<name>A0AAT9HIR9_9ACTN</name>
<gene>
    <name evidence="2" type="ORF">SHKM778_36960</name>
</gene>
<keyword evidence="1" id="KW-1133">Transmembrane helix</keyword>
<evidence type="ECO:0000256" key="1">
    <source>
        <dbReference type="SAM" id="Phobius"/>
    </source>
</evidence>
<reference evidence="2" key="1">
    <citation type="submission" date="2024-06" db="EMBL/GenBank/DDBJ databases">
        <authorList>
            <consortium name="consrtm"/>
            <person name="Uemura M."/>
            <person name="Terahara T."/>
        </authorList>
    </citation>
    <scope>NUCLEOTIDE SEQUENCE</scope>
    <source>
        <strain evidence="2">KM77-8</strain>
    </source>
</reference>
<keyword evidence="1" id="KW-0812">Transmembrane</keyword>
<proteinExistence type="predicted"/>